<keyword evidence="9" id="KW-0812">Transmembrane</keyword>
<dbReference type="GO" id="GO:0005783">
    <property type="term" value="C:endoplasmic reticulum"/>
    <property type="evidence" value="ECO:0007669"/>
    <property type="project" value="TreeGrafter"/>
</dbReference>
<evidence type="ECO:0000313" key="10">
    <source>
        <dbReference type="EMBL" id="EJD35644.1"/>
    </source>
</evidence>
<evidence type="ECO:0000256" key="7">
    <source>
        <dbReference type="ARBA" id="ARBA00023160"/>
    </source>
</evidence>
<dbReference type="SUPFAM" id="SSF51735">
    <property type="entry name" value="NAD(P)-binding Rossmann-fold domains"/>
    <property type="match status" value="1"/>
</dbReference>
<sequence>MDAATAKALLSPRVLALVLTALFPLSMTVIFLTGLWVCGTFALRVARLALQLTVWRGTNLDKYGARKGGWAVVTGASDGLGREFALQLAEKGFNVALVSRTASKLDKVAQEIAALPGEKVSIIQHPIDFAKAGEQEWARLEAALTPLDIGVLVNNAGLNHSAEWSEFIAAPPQECVDIVSVNVAAAVRMARMLLPGMVSRKRGLLLNVASLAGGTAPAPLWATYSGSKAFLITWAQAVATELAAAKSGVDVLVVMPGYVTGGMAKQVETSFHTPNAARWVRCALASIGLSGGALGMDYVSTPFWAHALMDFGLRQFGLQNTFRKSMHGYLSKERERAAKKQ</sequence>
<dbReference type="InterPro" id="IPR036291">
    <property type="entry name" value="NAD(P)-bd_dom_sf"/>
</dbReference>
<organism evidence="10 11">
    <name type="scientific">Auricularia subglabra (strain TFB-10046 / SS5)</name>
    <name type="common">White-rot fungus</name>
    <name type="synonym">Auricularia delicata (strain TFB10046)</name>
    <dbReference type="NCBI Taxonomy" id="717982"/>
    <lineage>
        <taxon>Eukaryota</taxon>
        <taxon>Fungi</taxon>
        <taxon>Dikarya</taxon>
        <taxon>Basidiomycota</taxon>
        <taxon>Agaricomycotina</taxon>
        <taxon>Agaricomycetes</taxon>
        <taxon>Auriculariales</taxon>
        <taxon>Auriculariaceae</taxon>
        <taxon>Auricularia</taxon>
    </lineage>
</organism>
<comment type="pathway">
    <text evidence="1">Lipid metabolism; fatty acid biosynthesis.</text>
</comment>
<dbReference type="EMBL" id="JH687884">
    <property type="protein sequence ID" value="EJD35644.1"/>
    <property type="molecule type" value="Genomic_DNA"/>
</dbReference>
<keyword evidence="11" id="KW-1185">Reference proteome</keyword>
<dbReference type="KEGG" id="adl:AURDEDRAFT_117333"/>
<dbReference type="Pfam" id="PF00106">
    <property type="entry name" value="adh_short"/>
    <property type="match status" value="1"/>
</dbReference>
<dbReference type="Proteomes" id="UP000006514">
    <property type="component" value="Unassembled WGS sequence"/>
</dbReference>
<dbReference type="Gene3D" id="3.40.50.720">
    <property type="entry name" value="NAD(P)-binding Rossmann-like Domain"/>
    <property type="match status" value="1"/>
</dbReference>
<evidence type="ECO:0000256" key="2">
    <source>
        <dbReference type="ARBA" id="ARBA00022516"/>
    </source>
</evidence>
<evidence type="ECO:0000256" key="4">
    <source>
        <dbReference type="ARBA" id="ARBA00022857"/>
    </source>
</evidence>
<evidence type="ECO:0000256" key="5">
    <source>
        <dbReference type="ARBA" id="ARBA00023002"/>
    </source>
</evidence>
<dbReference type="OrthoDB" id="5545019at2759"/>
<name>J0LF49_AURST</name>
<dbReference type="PIRSF" id="PIRSF000126">
    <property type="entry name" value="11-beta-HSD1"/>
    <property type="match status" value="1"/>
</dbReference>
<dbReference type="OMA" id="GNMPIPN"/>
<dbReference type="InterPro" id="IPR020904">
    <property type="entry name" value="Sc_DH/Rdtase_CS"/>
</dbReference>
<proteinExistence type="inferred from homology"/>
<comment type="similarity">
    <text evidence="8">Belongs to the short-chain dehydrogenases/reductases (SDR) family.</text>
</comment>
<dbReference type="PRINTS" id="PR00080">
    <property type="entry name" value="SDRFAMILY"/>
</dbReference>
<evidence type="ECO:0000256" key="8">
    <source>
        <dbReference type="RuleBase" id="RU000363"/>
    </source>
</evidence>
<evidence type="ECO:0000256" key="6">
    <source>
        <dbReference type="ARBA" id="ARBA00023098"/>
    </source>
</evidence>
<evidence type="ECO:0000313" key="11">
    <source>
        <dbReference type="Proteomes" id="UP000006514"/>
    </source>
</evidence>
<keyword evidence="9" id="KW-0472">Membrane</keyword>
<dbReference type="eggNOG" id="KOG1014">
    <property type="taxonomic scope" value="Eukaryota"/>
</dbReference>
<dbReference type="FunCoup" id="J0LF49">
    <property type="interactions" value="84"/>
</dbReference>
<evidence type="ECO:0000256" key="1">
    <source>
        <dbReference type="ARBA" id="ARBA00005194"/>
    </source>
</evidence>
<dbReference type="AlphaFoldDB" id="J0LF49"/>
<reference evidence="11" key="1">
    <citation type="journal article" date="2012" name="Science">
        <title>The Paleozoic origin of enzymatic lignin decomposition reconstructed from 31 fungal genomes.</title>
        <authorList>
            <person name="Floudas D."/>
            <person name="Binder M."/>
            <person name="Riley R."/>
            <person name="Barry K."/>
            <person name="Blanchette R.A."/>
            <person name="Henrissat B."/>
            <person name="Martinez A.T."/>
            <person name="Otillar R."/>
            <person name="Spatafora J.W."/>
            <person name="Yadav J.S."/>
            <person name="Aerts A."/>
            <person name="Benoit I."/>
            <person name="Boyd A."/>
            <person name="Carlson A."/>
            <person name="Copeland A."/>
            <person name="Coutinho P.M."/>
            <person name="de Vries R.P."/>
            <person name="Ferreira P."/>
            <person name="Findley K."/>
            <person name="Foster B."/>
            <person name="Gaskell J."/>
            <person name="Glotzer D."/>
            <person name="Gorecki P."/>
            <person name="Heitman J."/>
            <person name="Hesse C."/>
            <person name="Hori C."/>
            <person name="Igarashi K."/>
            <person name="Jurgens J.A."/>
            <person name="Kallen N."/>
            <person name="Kersten P."/>
            <person name="Kohler A."/>
            <person name="Kuees U."/>
            <person name="Kumar T.K.A."/>
            <person name="Kuo A."/>
            <person name="LaButti K."/>
            <person name="Larrondo L.F."/>
            <person name="Lindquist E."/>
            <person name="Ling A."/>
            <person name="Lombard V."/>
            <person name="Lucas S."/>
            <person name="Lundell T."/>
            <person name="Martin R."/>
            <person name="McLaughlin D.J."/>
            <person name="Morgenstern I."/>
            <person name="Morin E."/>
            <person name="Murat C."/>
            <person name="Nagy L.G."/>
            <person name="Nolan M."/>
            <person name="Ohm R.A."/>
            <person name="Patyshakuliyeva A."/>
            <person name="Rokas A."/>
            <person name="Ruiz-Duenas F.J."/>
            <person name="Sabat G."/>
            <person name="Salamov A."/>
            <person name="Samejima M."/>
            <person name="Schmutz J."/>
            <person name="Slot J.C."/>
            <person name="St John F."/>
            <person name="Stenlid J."/>
            <person name="Sun H."/>
            <person name="Sun S."/>
            <person name="Syed K."/>
            <person name="Tsang A."/>
            <person name="Wiebenga A."/>
            <person name="Young D."/>
            <person name="Pisabarro A."/>
            <person name="Eastwood D.C."/>
            <person name="Martin F."/>
            <person name="Cullen D."/>
            <person name="Grigoriev I.V."/>
            <person name="Hibbett D.S."/>
        </authorList>
    </citation>
    <scope>NUCLEOTIDE SEQUENCE [LARGE SCALE GENOMIC DNA]</scope>
    <source>
        <strain evidence="11">TFB10046</strain>
    </source>
</reference>
<dbReference type="PANTHER" id="PTHR43086:SF2">
    <property type="entry name" value="HYDROXYSTEROID DEHYDROGENASE-LIKE PROTEIN 1"/>
    <property type="match status" value="1"/>
</dbReference>
<keyword evidence="2" id="KW-0444">Lipid biosynthesis</keyword>
<dbReference type="GO" id="GO:0030497">
    <property type="term" value="P:fatty acid elongation"/>
    <property type="evidence" value="ECO:0007669"/>
    <property type="project" value="TreeGrafter"/>
</dbReference>
<protein>
    <submittedName>
        <fullName evidence="10">NAD(P)-binding protein</fullName>
    </submittedName>
</protein>
<dbReference type="PANTHER" id="PTHR43086">
    <property type="entry name" value="VERY-LONG-CHAIN 3-OXOOACYL-COA REDUCTASE"/>
    <property type="match status" value="1"/>
</dbReference>
<dbReference type="InterPro" id="IPR002347">
    <property type="entry name" value="SDR_fam"/>
</dbReference>
<dbReference type="PROSITE" id="PS00061">
    <property type="entry name" value="ADH_SHORT"/>
    <property type="match status" value="1"/>
</dbReference>
<dbReference type="InParanoid" id="J0LF49"/>
<accession>J0LF49</accession>
<evidence type="ECO:0000256" key="9">
    <source>
        <dbReference type="SAM" id="Phobius"/>
    </source>
</evidence>
<keyword evidence="4" id="KW-0521">NADP</keyword>
<keyword evidence="3" id="KW-0276">Fatty acid metabolism</keyword>
<dbReference type="GO" id="GO:0016491">
    <property type="term" value="F:oxidoreductase activity"/>
    <property type="evidence" value="ECO:0007669"/>
    <property type="project" value="UniProtKB-KW"/>
</dbReference>
<keyword evidence="7" id="KW-0275">Fatty acid biosynthesis</keyword>
<keyword evidence="9" id="KW-1133">Transmembrane helix</keyword>
<dbReference type="PRINTS" id="PR00081">
    <property type="entry name" value="GDHRDH"/>
</dbReference>
<dbReference type="CDD" id="cd05356">
    <property type="entry name" value="17beta-HSD1_like_SDR_c"/>
    <property type="match status" value="1"/>
</dbReference>
<gene>
    <name evidence="10" type="ORF">AURDEDRAFT_117333</name>
</gene>
<keyword evidence="6" id="KW-0443">Lipid metabolism</keyword>
<keyword evidence="5" id="KW-0560">Oxidoreductase</keyword>
<feature type="transmembrane region" description="Helical" evidence="9">
    <location>
        <begin position="14"/>
        <end position="38"/>
    </location>
</feature>
<evidence type="ECO:0000256" key="3">
    <source>
        <dbReference type="ARBA" id="ARBA00022832"/>
    </source>
</evidence>